<gene>
    <name evidence="3" type="ORF">SAMN04488034_101112</name>
</gene>
<dbReference type="Pfam" id="PF00582">
    <property type="entry name" value="Usp"/>
    <property type="match status" value="2"/>
</dbReference>
<protein>
    <submittedName>
        <fullName evidence="3">Nucleotide-binding universal stress protein, UspA family</fullName>
    </submittedName>
</protein>
<dbReference type="InterPro" id="IPR006015">
    <property type="entry name" value="Universal_stress_UspA"/>
</dbReference>
<sequence length="286" mass="32580">MKKILVPTDFSEHAENALQIAAQLAHRYDSEIYLLHMIELPANMTNPVGDTRSNDLPEAIGFMKLAKKRYNEVLSRPYLKGLKVHEIVEFHQAFDGIMETSKEHGVDFIVMGSRGASGFKEMFVGSNTEKVVRTSEIPVLVIKKNIPEFRIKNFVFATNLDSSNKKTLEKVVNFAKLVDAKLHLLYINTANEFITSKDTDNYLEKYLEGMDFENYEFHVYNDDSVEQGILNFAQKTDADLVGIATHGRKGISHFFNGSISEDLVNHAERPIITFKLEKKDSRKNFP</sequence>
<dbReference type="PRINTS" id="PR01438">
    <property type="entry name" value="UNVRSLSTRESS"/>
</dbReference>
<dbReference type="InterPro" id="IPR014729">
    <property type="entry name" value="Rossmann-like_a/b/a_fold"/>
</dbReference>
<dbReference type="PANTHER" id="PTHR46268">
    <property type="entry name" value="STRESS RESPONSE PROTEIN NHAX"/>
    <property type="match status" value="1"/>
</dbReference>
<accession>A0A1H5HAQ5</accession>
<evidence type="ECO:0000313" key="4">
    <source>
        <dbReference type="Proteomes" id="UP000199448"/>
    </source>
</evidence>
<dbReference type="RefSeq" id="WP_093110701.1">
    <property type="nucleotide sequence ID" value="NZ_FNGG01000001.1"/>
</dbReference>
<dbReference type="Gene3D" id="3.40.50.620">
    <property type="entry name" value="HUPs"/>
    <property type="match status" value="2"/>
</dbReference>
<dbReference type="PANTHER" id="PTHR46268:SF6">
    <property type="entry name" value="UNIVERSAL STRESS PROTEIN UP12"/>
    <property type="match status" value="1"/>
</dbReference>
<keyword evidence="4" id="KW-1185">Reference proteome</keyword>
<dbReference type="STRING" id="390640.SAMN04488034_101112"/>
<dbReference type="Proteomes" id="UP000199448">
    <property type="component" value="Unassembled WGS sequence"/>
</dbReference>
<reference evidence="3 4" key="1">
    <citation type="submission" date="2016-10" db="EMBL/GenBank/DDBJ databases">
        <authorList>
            <person name="de Groot N.N."/>
        </authorList>
    </citation>
    <scope>NUCLEOTIDE SEQUENCE [LARGE SCALE GENOMIC DNA]</scope>
    <source>
        <strain evidence="3 4">DSM 23553</strain>
    </source>
</reference>
<dbReference type="InterPro" id="IPR006016">
    <property type="entry name" value="UspA"/>
</dbReference>
<dbReference type="EMBL" id="FNUG01000001">
    <property type="protein sequence ID" value="SEE24731.1"/>
    <property type="molecule type" value="Genomic_DNA"/>
</dbReference>
<feature type="domain" description="UspA" evidence="2">
    <location>
        <begin position="1"/>
        <end position="143"/>
    </location>
</feature>
<name>A0A1H5HAQ5_9FLAO</name>
<dbReference type="CDD" id="cd00293">
    <property type="entry name" value="USP-like"/>
    <property type="match status" value="2"/>
</dbReference>
<comment type="similarity">
    <text evidence="1">Belongs to the universal stress protein A family.</text>
</comment>
<dbReference type="AlphaFoldDB" id="A0A1H5HAQ5"/>
<dbReference type="SUPFAM" id="SSF52402">
    <property type="entry name" value="Adenine nucleotide alpha hydrolases-like"/>
    <property type="match status" value="2"/>
</dbReference>
<evidence type="ECO:0000256" key="1">
    <source>
        <dbReference type="ARBA" id="ARBA00008791"/>
    </source>
</evidence>
<evidence type="ECO:0000313" key="3">
    <source>
        <dbReference type="EMBL" id="SEE24731.1"/>
    </source>
</evidence>
<proteinExistence type="inferred from homology"/>
<feature type="domain" description="UspA" evidence="2">
    <location>
        <begin position="152"/>
        <end position="273"/>
    </location>
</feature>
<organism evidence="3 4">
    <name type="scientific">Salinimicrobium catena</name>
    <dbReference type="NCBI Taxonomy" id="390640"/>
    <lineage>
        <taxon>Bacteria</taxon>
        <taxon>Pseudomonadati</taxon>
        <taxon>Bacteroidota</taxon>
        <taxon>Flavobacteriia</taxon>
        <taxon>Flavobacteriales</taxon>
        <taxon>Flavobacteriaceae</taxon>
        <taxon>Salinimicrobium</taxon>
    </lineage>
</organism>
<evidence type="ECO:0000259" key="2">
    <source>
        <dbReference type="Pfam" id="PF00582"/>
    </source>
</evidence>
<dbReference type="OrthoDB" id="9788959at2"/>